<dbReference type="OrthoDB" id="2576566at2759"/>
<dbReference type="KEGG" id="cne:CNM00190"/>
<dbReference type="GeneID" id="3255084"/>
<dbReference type="RefSeq" id="XP_024513974.1">
    <property type="nucleotide sequence ID" value="XM_024658247.1"/>
</dbReference>
<feature type="region of interest" description="Disordered" evidence="1">
    <location>
        <begin position="120"/>
        <end position="146"/>
    </location>
</feature>
<dbReference type="AlphaFoldDB" id="Q5K842"/>
<gene>
    <name evidence="2" type="ordered locus">CNM00190</name>
</gene>
<evidence type="ECO:0000313" key="2">
    <source>
        <dbReference type="EMBL" id="AAW46854.2"/>
    </source>
</evidence>
<reference evidence="2 3" key="1">
    <citation type="journal article" date="2005" name="Science">
        <title>The genome of the basidiomycetous yeast and human pathogen Cryptococcus neoformans.</title>
        <authorList>
            <person name="Loftus B.J."/>
            <person name="Fung E."/>
            <person name="Roncaglia P."/>
            <person name="Rowley D."/>
            <person name="Amedeo P."/>
            <person name="Bruno D."/>
            <person name="Vamathevan J."/>
            <person name="Miranda M."/>
            <person name="Anderson I.J."/>
            <person name="Fraser J.A."/>
            <person name="Allen J.E."/>
            <person name="Bosdet I.E."/>
            <person name="Brent M.R."/>
            <person name="Chiu R."/>
            <person name="Doering T.L."/>
            <person name="Donlin M.J."/>
            <person name="D'Souza C.A."/>
            <person name="Fox D.S."/>
            <person name="Grinberg V."/>
            <person name="Fu J."/>
            <person name="Fukushima M."/>
            <person name="Haas B.J."/>
            <person name="Huang J.C."/>
            <person name="Janbon G."/>
            <person name="Jones S.J."/>
            <person name="Koo H.L."/>
            <person name="Krzywinski M.I."/>
            <person name="Kwon-Chung J.K."/>
            <person name="Lengeler K.B."/>
            <person name="Maiti R."/>
            <person name="Marra M.A."/>
            <person name="Marra R.E."/>
            <person name="Mathewson C.A."/>
            <person name="Mitchell T.G."/>
            <person name="Pertea M."/>
            <person name="Riggs F.R."/>
            <person name="Salzberg S.L."/>
            <person name="Schein J.E."/>
            <person name="Shvartsbeyn A."/>
            <person name="Shin H."/>
            <person name="Shumway M."/>
            <person name="Specht C.A."/>
            <person name="Suh B.B."/>
            <person name="Tenney A."/>
            <person name="Utterback T.R."/>
            <person name="Wickes B.L."/>
            <person name="Wortman J.R."/>
            <person name="Wye N.H."/>
            <person name="Kronstad J.W."/>
            <person name="Lodge J.K."/>
            <person name="Heitman J."/>
            <person name="Davis R.W."/>
            <person name="Fraser C.M."/>
            <person name="Hyman R.W."/>
        </authorList>
    </citation>
    <scope>NUCLEOTIDE SEQUENCE [LARGE SCALE GENOMIC DNA]</scope>
    <source>
        <strain evidence="3">JEC21 / ATCC MYA-565</strain>
    </source>
</reference>
<proteinExistence type="predicted"/>
<protein>
    <submittedName>
        <fullName evidence="2">Expressed protein</fullName>
    </submittedName>
</protein>
<dbReference type="Proteomes" id="UP000002149">
    <property type="component" value="Chromosome 13"/>
</dbReference>
<accession>Q5K842</accession>
<dbReference type="EMBL" id="AE017353">
    <property type="protein sequence ID" value="AAW46854.2"/>
    <property type="molecule type" value="Genomic_DNA"/>
</dbReference>
<evidence type="ECO:0000313" key="3">
    <source>
        <dbReference type="Proteomes" id="UP000002149"/>
    </source>
</evidence>
<keyword evidence="3" id="KW-1185">Reference proteome</keyword>
<sequence length="252" mass="28431">MRRLGTMRRNLEEMKMDWEDLHVNALFHGLPSRFHHLRNEQFGGSARKTAADIELTIANIDAAASYFASSSPAALAVSVCRSDETLTAFYTRLSCKWRQPSAAHPCARCGSPDHWVVSCPSPPVSSHPAHPGAPDSQRSRRTQATSCPMGALRGRQVLRQTFRDKLKLAKQGPNGSKKGRWEVYVAARESASLKDIRNKQKRQTTIKLDPAAVLWNRWRDRAPKDWSELVKLLKNVCLLVLTLKLSYPTRFE</sequence>
<name>Q5K842_CRYD1</name>
<dbReference type="HOGENOM" id="CLU_715753_0_0_1"/>
<dbReference type="VEuPathDB" id="FungiDB:CNM00190"/>
<organism evidence="2 3">
    <name type="scientific">Cryptococcus deneoformans (strain JEC21 / ATCC MYA-565)</name>
    <name type="common">Cryptococcus neoformans var. neoformans serotype D</name>
    <dbReference type="NCBI Taxonomy" id="214684"/>
    <lineage>
        <taxon>Eukaryota</taxon>
        <taxon>Fungi</taxon>
        <taxon>Dikarya</taxon>
        <taxon>Basidiomycota</taxon>
        <taxon>Agaricomycotina</taxon>
        <taxon>Tremellomycetes</taxon>
        <taxon>Tremellales</taxon>
        <taxon>Cryptococcaceae</taxon>
        <taxon>Cryptococcus</taxon>
        <taxon>Cryptococcus neoformans species complex</taxon>
    </lineage>
</organism>
<dbReference type="PaxDb" id="214684-Q5K842"/>
<dbReference type="STRING" id="214684.Q5K842"/>
<dbReference type="InParanoid" id="Q5K842"/>
<evidence type="ECO:0000256" key="1">
    <source>
        <dbReference type="SAM" id="MobiDB-lite"/>
    </source>
</evidence>